<dbReference type="AlphaFoldDB" id="A0ABD6G6A9"/>
<dbReference type="Proteomes" id="UP000175993">
    <property type="component" value="Unassembled WGS sequence"/>
</dbReference>
<organism evidence="1 2">
    <name type="scientific">Agrobacterium vitis</name>
    <name type="common">Rhizobium vitis</name>
    <dbReference type="NCBI Taxonomy" id="373"/>
    <lineage>
        <taxon>Bacteria</taxon>
        <taxon>Pseudomonadati</taxon>
        <taxon>Pseudomonadota</taxon>
        <taxon>Alphaproteobacteria</taxon>
        <taxon>Hyphomicrobiales</taxon>
        <taxon>Rhizobiaceae</taxon>
        <taxon>Rhizobium/Agrobacterium group</taxon>
        <taxon>Agrobacterium</taxon>
    </lineage>
</organism>
<evidence type="ECO:0008006" key="3">
    <source>
        <dbReference type="Google" id="ProtNLM"/>
    </source>
</evidence>
<dbReference type="EMBL" id="MBEV02000002">
    <property type="protein sequence ID" value="MUP03947.1"/>
    <property type="molecule type" value="Genomic_DNA"/>
</dbReference>
<name>A0ABD6G6A9_AGRVI</name>
<comment type="caution">
    <text evidence="1">The sequence shown here is derived from an EMBL/GenBank/DDBJ whole genome shotgun (WGS) entry which is preliminary data.</text>
</comment>
<proteinExistence type="predicted"/>
<reference evidence="1 2" key="1">
    <citation type="submission" date="2019-11" db="EMBL/GenBank/DDBJ databases">
        <title>Whole-genome sequencing of Allorhizobium vitis.</title>
        <authorList>
            <person name="Gan H.M."/>
            <person name="Savka M.A."/>
        </authorList>
    </citation>
    <scope>NUCLEOTIDE SEQUENCE [LARGE SCALE GENOMIC DNA]</scope>
    <source>
        <strain evidence="1 2">AB4</strain>
    </source>
</reference>
<evidence type="ECO:0000313" key="2">
    <source>
        <dbReference type="Proteomes" id="UP000175993"/>
    </source>
</evidence>
<sequence length="71" mass="8374">MPHSLMLCDWPISPEELNRLAIVYEVVRHHAHVSRHHPMAERIAAMAIRFYQLGIRDEQVLIEAVLRSYKQ</sequence>
<dbReference type="RefSeq" id="WP_070163919.1">
    <property type="nucleotide sequence ID" value="NZ_MBEV02000002.1"/>
</dbReference>
<evidence type="ECO:0000313" key="1">
    <source>
        <dbReference type="EMBL" id="MUP03947.1"/>
    </source>
</evidence>
<accession>A0ABD6G6A9</accession>
<protein>
    <recommendedName>
        <fullName evidence="3">DUF982 domain-containing protein</fullName>
    </recommendedName>
</protein>
<gene>
    <name evidence="1" type="ORF">BBI04_003795</name>
</gene>